<proteinExistence type="predicted"/>
<dbReference type="SUPFAM" id="SSF53335">
    <property type="entry name" value="S-adenosyl-L-methionine-dependent methyltransferases"/>
    <property type="match status" value="1"/>
</dbReference>
<dbReference type="InterPro" id="IPR029063">
    <property type="entry name" value="SAM-dependent_MTases_sf"/>
</dbReference>
<dbReference type="InterPro" id="IPR041698">
    <property type="entry name" value="Methyltransf_25"/>
</dbReference>
<evidence type="ECO:0000313" key="3">
    <source>
        <dbReference type="EMBL" id="MEI5906280.1"/>
    </source>
</evidence>
<dbReference type="Proteomes" id="UP001312865">
    <property type="component" value="Unassembled WGS sequence"/>
</dbReference>
<dbReference type="GO" id="GO:0008168">
    <property type="term" value="F:methyltransferase activity"/>
    <property type="evidence" value="ECO:0007669"/>
    <property type="project" value="UniProtKB-KW"/>
</dbReference>
<name>A0ABU8HAD2_9BACI</name>
<keyword evidence="1 3" id="KW-0808">Transferase</keyword>
<sequence>MLSKQGFDLWANNYDQTVQLSEENNLYPFAGYKEILNQVYNEAMKIRKSTVLDIGFGTGVLTTKLYDHDHQIDGMDFSDQMISIAKMKMPMANLMKWDITTGLPESVKEKKYDSIISTYALHHLSDIDKVALLKDLLQLLTDNGKILIGDIAFQTREDLEACKKKSLNYWDEGEFYFVFEEISSALSPICNCEFHQVSHCGGVLLLTT</sequence>
<dbReference type="PANTHER" id="PTHR43861">
    <property type="entry name" value="TRANS-ACONITATE 2-METHYLTRANSFERASE-RELATED"/>
    <property type="match status" value="1"/>
</dbReference>
<reference evidence="3 4" key="1">
    <citation type="journal article" date="2018" name="J. Microbiol.">
        <title>Bacillus spongiae sp. nov., isolated from sponge of Jeju Island.</title>
        <authorList>
            <person name="Lee G.E."/>
            <person name="Im W.T."/>
            <person name="Park J.S."/>
        </authorList>
    </citation>
    <scope>NUCLEOTIDE SEQUENCE [LARGE SCALE GENOMIC DNA]</scope>
    <source>
        <strain evidence="3 4">135PIL107-10</strain>
    </source>
</reference>
<evidence type="ECO:0000313" key="4">
    <source>
        <dbReference type="Proteomes" id="UP001312865"/>
    </source>
</evidence>
<dbReference type="GO" id="GO:0032259">
    <property type="term" value="P:methylation"/>
    <property type="evidence" value="ECO:0007669"/>
    <property type="project" value="UniProtKB-KW"/>
</dbReference>
<keyword evidence="3" id="KW-0489">Methyltransferase</keyword>
<dbReference type="Pfam" id="PF13649">
    <property type="entry name" value="Methyltransf_25"/>
    <property type="match status" value="1"/>
</dbReference>
<protein>
    <submittedName>
        <fullName evidence="3">Class I SAM-dependent methyltransferase</fullName>
        <ecNumber evidence="3">2.1.1.-</ecNumber>
    </submittedName>
</protein>
<dbReference type="EC" id="2.1.1.-" evidence="3"/>
<comment type="caution">
    <text evidence="3">The sequence shown here is derived from an EMBL/GenBank/DDBJ whole genome shotgun (WGS) entry which is preliminary data.</text>
</comment>
<evidence type="ECO:0000256" key="1">
    <source>
        <dbReference type="ARBA" id="ARBA00022679"/>
    </source>
</evidence>
<dbReference type="EMBL" id="JBBAXC010000003">
    <property type="protein sequence ID" value="MEI5906280.1"/>
    <property type="molecule type" value="Genomic_DNA"/>
</dbReference>
<organism evidence="3 4">
    <name type="scientific">Bacillus spongiae</name>
    <dbReference type="NCBI Taxonomy" id="2683610"/>
    <lineage>
        <taxon>Bacteria</taxon>
        <taxon>Bacillati</taxon>
        <taxon>Bacillota</taxon>
        <taxon>Bacilli</taxon>
        <taxon>Bacillales</taxon>
        <taxon>Bacillaceae</taxon>
        <taxon>Bacillus</taxon>
    </lineage>
</organism>
<keyword evidence="4" id="KW-1185">Reference proteome</keyword>
<dbReference type="CDD" id="cd02440">
    <property type="entry name" value="AdoMet_MTases"/>
    <property type="match status" value="1"/>
</dbReference>
<feature type="domain" description="Methyltransferase" evidence="2">
    <location>
        <begin position="51"/>
        <end position="144"/>
    </location>
</feature>
<gene>
    <name evidence="3" type="ORF">WAK64_04330</name>
</gene>
<accession>A0ABU8HAD2</accession>
<evidence type="ECO:0000259" key="2">
    <source>
        <dbReference type="Pfam" id="PF13649"/>
    </source>
</evidence>
<dbReference type="Gene3D" id="3.40.50.150">
    <property type="entry name" value="Vaccinia Virus protein VP39"/>
    <property type="match status" value="1"/>
</dbReference>
<dbReference type="RefSeq" id="WP_336585719.1">
    <property type="nucleotide sequence ID" value="NZ_JBBAXC010000003.1"/>
</dbReference>